<reference evidence="1 2" key="1">
    <citation type="submission" date="2022-09" db="EMBL/GenBank/DDBJ databases">
        <authorList>
            <person name="Palmer J.M."/>
        </authorList>
    </citation>
    <scope>NUCLEOTIDE SEQUENCE [LARGE SCALE GENOMIC DNA]</scope>
    <source>
        <strain evidence="1 2">DSM 7382</strain>
    </source>
</reference>
<evidence type="ECO:0000313" key="2">
    <source>
        <dbReference type="Proteomes" id="UP001385951"/>
    </source>
</evidence>
<dbReference type="Gene3D" id="3.80.10.10">
    <property type="entry name" value="Ribonuclease Inhibitor"/>
    <property type="match status" value="1"/>
</dbReference>
<proteinExistence type="predicted"/>
<evidence type="ECO:0000313" key="1">
    <source>
        <dbReference type="EMBL" id="KAK7690153.1"/>
    </source>
</evidence>
<dbReference type="EMBL" id="JASBNA010000007">
    <property type="protein sequence ID" value="KAK7690153.1"/>
    <property type="molecule type" value="Genomic_DNA"/>
</dbReference>
<gene>
    <name evidence="1" type="ORF">QCA50_006802</name>
</gene>
<organism evidence="1 2">
    <name type="scientific">Cerrena zonata</name>
    <dbReference type="NCBI Taxonomy" id="2478898"/>
    <lineage>
        <taxon>Eukaryota</taxon>
        <taxon>Fungi</taxon>
        <taxon>Dikarya</taxon>
        <taxon>Basidiomycota</taxon>
        <taxon>Agaricomycotina</taxon>
        <taxon>Agaricomycetes</taxon>
        <taxon>Polyporales</taxon>
        <taxon>Cerrenaceae</taxon>
        <taxon>Cerrena</taxon>
    </lineage>
</organism>
<comment type="caution">
    <text evidence="1">The sequence shown here is derived from an EMBL/GenBank/DDBJ whole genome shotgun (WGS) entry which is preliminary data.</text>
</comment>
<sequence>MDHLSDLRFDIGELTPSSITAMSLGCFKHLRYLDISTDIKMLCMLFNTWHPPALVSVKIWIPVPTDLVFTTTEWYHIRDGIERLVTIAGQTLRVFLFDVLSMIHIHDSELRIPHLIGMFRPLTRVRLLEECAFNWYHPFNITDKDITDFANAWPQLRRIAIQQHDGHGEYLVSAHPTIQALVELATKYSKLRYICLDFTLVDLPPLDTLPRTKLSLESVQFDHCELRDVEHIKRLAATLHHLFPLIQVSNYIDLPKKSVRLLQKNEMEESGNGSVGT</sequence>
<dbReference type="InterPro" id="IPR032675">
    <property type="entry name" value="LRR_dom_sf"/>
</dbReference>
<name>A0AAW0GIU0_9APHY</name>
<dbReference type="Proteomes" id="UP001385951">
    <property type="component" value="Unassembled WGS sequence"/>
</dbReference>
<keyword evidence="2" id="KW-1185">Reference proteome</keyword>
<accession>A0AAW0GIU0</accession>
<protein>
    <submittedName>
        <fullName evidence="1">Uncharacterized protein</fullName>
    </submittedName>
</protein>
<dbReference type="AlphaFoldDB" id="A0AAW0GIU0"/>